<keyword evidence="1" id="KW-0472">Membrane</keyword>
<comment type="caution">
    <text evidence="2">The sequence shown here is derived from an EMBL/GenBank/DDBJ whole genome shotgun (WGS) entry which is preliminary data.</text>
</comment>
<keyword evidence="3" id="KW-1185">Reference proteome</keyword>
<dbReference type="Proteomes" id="UP000787672">
    <property type="component" value="Unassembled WGS sequence"/>
</dbReference>
<feature type="transmembrane region" description="Helical" evidence="1">
    <location>
        <begin position="69"/>
        <end position="91"/>
    </location>
</feature>
<proteinExistence type="predicted"/>
<dbReference type="RefSeq" id="WP_216559252.1">
    <property type="nucleotide sequence ID" value="NZ_JAHLQN010000001.1"/>
</dbReference>
<dbReference type="EMBL" id="JAHLQN010000001">
    <property type="protein sequence ID" value="MBU5626173.1"/>
    <property type="molecule type" value="Genomic_DNA"/>
</dbReference>
<gene>
    <name evidence="2" type="ORF">KQI82_04450</name>
</gene>
<organism evidence="2 3">
    <name type="scientific">Dysosmobacter acutus</name>
    <dbReference type="NCBI Taxonomy" id="2841504"/>
    <lineage>
        <taxon>Bacteria</taxon>
        <taxon>Bacillati</taxon>
        <taxon>Bacillota</taxon>
        <taxon>Clostridia</taxon>
        <taxon>Eubacteriales</taxon>
        <taxon>Oscillospiraceae</taxon>
        <taxon>Dysosmobacter</taxon>
    </lineage>
</organism>
<keyword evidence="1" id="KW-1133">Transmembrane helix</keyword>
<accession>A0ABS6F7Z2</accession>
<keyword evidence="1" id="KW-0812">Transmembrane</keyword>
<evidence type="ECO:0000313" key="3">
    <source>
        <dbReference type="Proteomes" id="UP000787672"/>
    </source>
</evidence>
<evidence type="ECO:0000256" key="1">
    <source>
        <dbReference type="SAM" id="Phobius"/>
    </source>
</evidence>
<evidence type="ECO:0000313" key="2">
    <source>
        <dbReference type="EMBL" id="MBU5626173.1"/>
    </source>
</evidence>
<reference evidence="2 3" key="1">
    <citation type="submission" date="2021-06" db="EMBL/GenBank/DDBJ databases">
        <authorList>
            <person name="Sun Q."/>
            <person name="Li D."/>
        </authorList>
    </citation>
    <scope>NUCLEOTIDE SEQUENCE [LARGE SCALE GENOMIC DNA]</scope>
    <source>
        <strain evidence="2 3">MSJ-2</strain>
    </source>
</reference>
<name>A0ABS6F7Z2_9FIRM</name>
<sequence length="112" mass="11835">MRWGSSPHARTTHRKRHGTCGGFFHFTACQDAPPSFSVGNGGGAFIWFGSGHIDAAMVGGLGGNASAPVGLVGVWLAMCAELCIRVVLFLIRLLQGRWLTLPALTSHGSETQ</sequence>
<protein>
    <submittedName>
        <fullName evidence="2">Uncharacterized protein</fullName>
    </submittedName>
</protein>